<organism evidence="1 2">
    <name type="scientific">Laccaria amethystina LaAM-08-1</name>
    <dbReference type="NCBI Taxonomy" id="1095629"/>
    <lineage>
        <taxon>Eukaryota</taxon>
        <taxon>Fungi</taxon>
        <taxon>Dikarya</taxon>
        <taxon>Basidiomycota</taxon>
        <taxon>Agaricomycotina</taxon>
        <taxon>Agaricomycetes</taxon>
        <taxon>Agaricomycetidae</taxon>
        <taxon>Agaricales</taxon>
        <taxon>Agaricineae</taxon>
        <taxon>Hydnangiaceae</taxon>
        <taxon>Laccaria</taxon>
    </lineage>
</organism>
<dbReference type="HOGENOM" id="CLU_145553_0_0_1"/>
<reference evidence="2" key="2">
    <citation type="submission" date="2015-01" db="EMBL/GenBank/DDBJ databases">
        <title>Evolutionary Origins and Diversification of the Mycorrhizal Mutualists.</title>
        <authorList>
            <consortium name="DOE Joint Genome Institute"/>
            <consortium name="Mycorrhizal Genomics Consortium"/>
            <person name="Kohler A."/>
            <person name="Kuo A."/>
            <person name="Nagy L.G."/>
            <person name="Floudas D."/>
            <person name="Copeland A."/>
            <person name="Barry K.W."/>
            <person name="Cichocki N."/>
            <person name="Veneault-Fourrey C."/>
            <person name="LaButti K."/>
            <person name="Lindquist E.A."/>
            <person name="Lipzen A."/>
            <person name="Lundell T."/>
            <person name="Morin E."/>
            <person name="Murat C."/>
            <person name="Riley R."/>
            <person name="Ohm R."/>
            <person name="Sun H."/>
            <person name="Tunlid A."/>
            <person name="Henrissat B."/>
            <person name="Grigoriev I.V."/>
            <person name="Hibbett D.S."/>
            <person name="Martin F."/>
        </authorList>
    </citation>
    <scope>NUCLEOTIDE SEQUENCE [LARGE SCALE GENOMIC DNA]</scope>
    <source>
        <strain evidence="2">LaAM-08-1</strain>
    </source>
</reference>
<gene>
    <name evidence="1" type="ORF">K443DRAFT_670899</name>
</gene>
<dbReference type="EMBL" id="KN838536">
    <property type="protein sequence ID" value="KIK10272.1"/>
    <property type="molecule type" value="Genomic_DNA"/>
</dbReference>
<name>A0A0C9YIW6_9AGAR</name>
<dbReference type="AlphaFoldDB" id="A0A0C9YIW6"/>
<protein>
    <submittedName>
        <fullName evidence="1">Uncharacterized protein</fullName>
    </submittedName>
</protein>
<proteinExistence type="predicted"/>
<evidence type="ECO:0000313" key="2">
    <source>
        <dbReference type="Proteomes" id="UP000054477"/>
    </source>
</evidence>
<dbReference type="OrthoDB" id="3051813at2759"/>
<sequence length="151" mass="16732">MSPSRTTPLTNHSRSFPPHSYKHFIDIAIILDMSMPPQPGPPYSHPFPPAHPGAYQPMYGPLPQVPQPPLRHPGPVMRRPGGMNFALAKKFITNQRVEVRIAANGWVIGTVLGALKFLNSISGMGYNVAYETDGGRVTRGEFPEEDIREVY</sequence>
<keyword evidence="2" id="KW-1185">Reference proteome</keyword>
<reference evidence="1 2" key="1">
    <citation type="submission" date="2014-04" db="EMBL/GenBank/DDBJ databases">
        <authorList>
            <consortium name="DOE Joint Genome Institute"/>
            <person name="Kuo A."/>
            <person name="Kohler A."/>
            <person name="Nagy L.G."/>
            <person name="Floudas D."/>
            <person name="Copeland A."/>
            <person name="Barry K.W."/>
            <person name="Cichocki N."/>
            <person name="Veneault-Fourrey C."/>
            <person name="LaButti K."/>
            <person name="Lindquist E.A."/>
            <person name="Lipzen A."/>
            <person name="Lundell T."/>
            <person name="Morin E."/>
            <person name="Murat C."/>
            <person name="Sun H."/>
            <person name="Tunlid A."/>
            <person name="Henrissat B."/>
            <person name="Grigoriev I.V."/>
            <person name="Hibbett D.S."/>
            <person name="Martin F."/>
            <person name="Nordberg H.P."/>
            <person name="Cantor M.N."/>
            <person name="Hua S.X."/>
        </authorList>
    </citation>
    <scope>NUCLEOTIDE SEQUENCE [LARGE SCALE GENOMIC DNA]</scope>
    <source>
        <strain evidence="1 2">LaAM-08-1</strain>
    </source>
</reference>
<dbReference type="Proteomes" id="UP000054477">
    <property type="component" value="Unassembled WGS sequence"/>
</dbReference>
<accession>A0A0C9YIW6</accession>
<evidence type="ECO:0000313" key="1">
    <source>
        <dbReference type="EMBL" id="KIK10272.1"/>
    </source>
</evidence>